<evidence type="ECO:0000256" key="1">
    <source>
        <dbReference type="ARBA" id="ARBA00008857"/>
    </source>
</evidence>
<keyword evidence="3 5" id="KW-0238">DNA-binding</keyword>
<evidence type="ECO:0000256" key="5">
    <source>
        <dbReference type="PROSITE-ProRule" id="PRU01248"/>
    </source>
</evidence>
<dbReference type="Pfam" id="PF13102">
    <property type="entry name" value="Phage_int_SAM_5"/>
    <property type="match status" value="1"/>
</dbReference>
<dbReference type="GO" id="GO:0015074">
    <property type="term" value="P:DNA integration"/>
    <property type="evidence" value="ECO:0007669"/>
    <property type="project" value="UniProtKB-KW"/>
</dbReference>
<dbReference type="PROSITE" id="PS51900">
    <property type="entry name" value="CB"/>
    <property type="match status" value="1"/>
</dbReference>
<dbReference type="PANTHER" id="PTHR30349">
    <property type="entry name" value="PHAGE INTEGRASE-RELATED"/>
    <property type="match status" value="1"/>
</dbReference>
<dbReference type="Gene3D" id="1.10.150.130">
    <property type="match status" value="1"/>
</dbReference>
<dbReference type="SUPFAM" id="SSF56349">
    <property type="entry name" value="DNA breaking-rejoining enzymes"/>
    <property type="match status" value="1"/>
</dbReference>
<evidence type="ECO:0000256" key="2">
    <source>
        <dbReference type="ARBA" id="ARBA00022908"/>
    </source>
</evidence>
<dbReference type="EMBL" id="JAHLFW010000063">
    <property type="protein sequence ID" value="MBU3838046.1"/>
    <property type="molecule type" value="Genomic_DNA"/>
</dbReference>
<dbReference type="GO" id="GO:0003677">
    <property type="term" value="F:DNA binding"/>
    <property type="evidence" value="ECO:0007669"/>
    <property type="project" value="UniProtKB-UniRule"/>
</dbReference>
<dbReference type="InterPro" id="IPR002104">
    <property type="entry name" value="Integrase_catalytic"/>
</dbReference>
<accession>A0A948TBP3</accession>
<comment type="similarity">
    <text evidence="1">Belongs to the 'phage' integrase family.</text>
</comment>
<dbReference type="Proteomes" id="UP000783796">
    <property type="component" value="Unassembled WGS sequence"/>
</dbReference>
<dbReference type="PROSITE" id="PS51898">
    <property type="entry name" value="TYR_RECOMBINASE"/>
    <property type="match status" value="1"/>
</dbReference>
<feature type="domain" description="Tyr recombinase" evidence="6">
    <location>
        <begin position="203"/>
        <end position="382"/>
    </location>
</feature>
<dbReference type="PANTHER" id="PTHR30349:SF41">
    <property type="entry name" value="INTEGRASE_RECOMBINASE PROTEIN MJ0367-RELATED"/>
    <property type="match status" value="1"/>
</dbReference>
<keyword evidence="2" id="KW-0229">DNA integration</keyword>
<evidence type="ECO:0000313" key="8">
    <source>
        <dbReference type="EMBL" id="MBU3838046.1"/>
    </source>
</evidence>
<evidence type="ECO:0000256" key="4">
    <source>
        <dbReference type="ARBA" id="ARBA00023172"/>
    </source>
</evidence>
<name>A0A948TBP3_9BACT</name>
<evidence type="ECO:0000256" key="3">
    <source>
        <dbReference type="ARBA" id="ARBA00023125"/>
    </source>
</evidence>
<dbReference type="InterPro" id="IPR011010">
    <property type="entry name" value="DNA_brk_join_enz"/>
</dbReference>
<feature type="domain" description="Core-binding (CB)" evidence="7">
    <location>
        <begin position="90"/>
        <end position="182"/>
    </location>
</feature>
<sequence length="388" mass="46164">MFSSRKKSASIFSIISYTEPKLHTGKTWYIDFKSYDPVEQKMKRKKYMLDGIPKVTDRRRRANEIITNLNIKLRSGWNPWADVENSRQYTPYIDIMRRYHIYLEKLYAAGTIKENTIKDYEKRLRVFEEYTSKRIPAIVYAYQIDQSFISDFLDYVLLDRDSSARTRNNYRIWLSSVCNWMMEKQYLVKNPVENIRMLQEDEKKRSALSSADIQKLKKYLKKENPYFLFLCQFAYYTFIRPDEITNIKLSDIYLKEQKVFIASSISKNRKDGMVGLNDKLIKTMLDLDIFKNPGNYYLFGKGFKPSKEKVTTKVYRNYFNKVREKLKFPDSYQFYSLKDSGIRDLANAEGIVIARDQARHADVSTTNKYLKGTNMTVHEETKHFEGEF</sequence>
<dbReference type="CDD" id="cd00397">
    <property type="entry name" value="DNA_BRE_C"/>
    <property type="match status" value="1"/>
</dbReference>
<evidence type="ECO:0000259" key="6">
    <source>
        <dbReference type="PROSITE" id="PS51898"/>
    </source>
</evidence>
<dbReference type="InterPro" id="IPR010998">
    <property type="entry name" value="Integrase_recombinase_N"/>
</dbReference>
<dbReference type="InterPro" id="IPR050090">
    <property type="entry name" value="Tyrosine_recombinase_XerCD"/>
</dbReference>
<evidence type="ECO:0000313" key="9">
    <source>
        <dbReference type="Proteomes" id="UP000783796"/>
    </source>
</evidence>
<gene>
    <name evidence="8" type="ORF">H9777_06985</name>
</gene>
<dbReference type="Pfam" id="PF00589">
    <property type="entry name" value="Phage_integrase"/>
    <property type="match status" value="1"/>
</dbReference>
<reference evidence="8" key="1">
    <citation type="journal article" date="2021" name="PeerJ">
        <title>Extensive microbial diversity within the chicken gut microbiome revealed by metagenomics and culture.</title>
        <authorList>
            <person name="Gilroy R."/>
            <person name="Ravi A."/>
            <person name="Getino M."/>
            <person name="Pursley I."/>
            <person name="Horton D.L."/>
            <person name="Alikhan N.F."/>
            <person name="Baker D."/>
            <person name="Gharbi K."/>
            <person name="Hall N."/>
            <person name="Watson M."/>
            <person name="Adriaenssens E.M."/>
            <person name="Foster-Nyarko E."/>
            <person name="Jarju S."/>
            <person name="Secka A."/>
            <person name="Antonio M."/>
            <person name="Oren A."/>
            <person name="Chaudhuri R.R."/>
            <person name="La Ragione R."/>
            <person name="Hildebrand F."/>
            <person name="Pallen M.J."/>
        </authorList>
    </citation>
    <scope>NUCLEOTIDE SEQUENCE</scope>
    <source>
        <strain evidence="8">G4-2901</strain>
    </source>
</reference>
<dbReference type="AlphaFoldDB" id="A0A948TBP3"/>
<dbReference type="InterPro" id="IPR025269">
    <property type="entry name" value="SAM-like_dom"/>
</dbReference>
<proteinExistence type="inferred from homology"/>
<keyword evidence="4" id="KW-0233">DNA recombination</keyword>
<dbReference type="GO" id="GO:0006310">
    <property type="term" value="P:DNA recombination"/>
    <property type="evidence" value="ECO:0007669"/>
    <property type="project" value="UniProtKB-KW"/>
</dbReference>
<reference evidence="8" key="2">
    <citation type="submission" date="2021-04" db="EMBL/GenBank/DDBJ databases">
        <authorList>
            <person name="Gilroy R."/>
        </authorList>
    </citation>
    <scope>NUCLEOTIDE SEQUENCE</scope>
    <source>
        <strain evidence="8">G4-2901</strain>
    </source>
</reference>
<dbReference type="InterPro" id="IPR044068">
    <property type="entry name" value="CB"/>
</dbReference>
<evidence type="ECO:0000259" key="7">
    <source>
        <dbReference type="PROSITE" id="PS51900"/>
    </source>
</evidence>
<protein>
    <submittedName>
        <fullName evidence="8">Site-specific integrase</fullName>
    </submittedName>
</protein>
<comment type="caution">
    <text evidence="8">The sequence shown here is derived from an EMBL/GenBank/DDBJ whole genome shotgun (WGS) entry which is preliminary data.</text>
</comment>
<organism evidence="8 9">
    <name type="scientific">Candidatus Phocaeicola faecigallinarum</name>
    <dbReference type="NCBI Taxonomy" id="2838732"/>
    <lineage>
        <taxon>Bacteria</taxon>
        <taxon>Pseudomonadati</taxon>
        <taxon>Bacteroidota</taxon>
        <taxon>Bacteroidia</taxon>
        <taxon>Bacteroidales</taxon>
        <taxon>Bacteroidaceae</taxon>
        <taxon>Phocaeicola</taxon>
    </lineage>
</organism>
<dbReference type="InterPro" id="IPR013762">
    <property type="entry name" value="Integrase-like_cat_sf"/>
</dbReference>
<dbReference type="Gene3D" id="1.10.443.10">
    <property type="entry name" value="Intergrase catalytic core"/>
    <property type="match status" value="1"/>
</dbReference>